<organism evidence="2 3">
    <name type="scientific">Nonomuraea angiospora</name>
    <dbReference type="NCBI Taxonomy" id="46172"/>
    <lineage>
        <taxon>Bacteria</taxon>
        <taxon>Bacillati</taxon>
        <taxon>Actinomycetota</taxon>
        <taxon>Actinomycetes</taxon>
        <taxon>Streptosporangiales</taxon>
        <taxon>Streptosporangiaceae</taxon>
        <taxon>Nonomuraea</taxon>
    </lineage>
</organism>
<dbReference type="InterPro" id="IPR002930">
    <property type="entry name" value="GCV_H"/>
</dbReference>
<dbReference type="EMBL" id="JADBEK010000001">
    <property type="protein sequence ID" value="MBE1588694.1"/>
    <property type="molecule type" value="Genomic_DNA"/>
</dbReference>
<sequence length="163" mass="18463">MSEYPQDRLYAGELHMWGNGEWFERNRKLDTPGDRVRVGFTTFFIGQIPDSGLRVELPEVGSYVDFGDCFGRVVWSQEGDADSDEEWEDGDAAPGEAWSDFCAPVEAKVVAVNTELANTPELIVRDPYGEGWLFEMEIHDHKPKSDFNWDADGYAEFIAQADD</sequence>
<reference evidence="2 3" key="1">
    <citation type="submission" date="2020-10" db="EMBL/GenBank/DDBJ databases">
        <title>Sequencing the genomes of 1000 actinobacteria strains.</title>
        <authorList>
            <person name="Klenk H.-P."/>
        </authorList>
    </citation>
    <scope>NUCLEOTIDE SEQUENCE [LARGE SCALE GENOMIC DNA]</scope>
    <source>
        <strain evidence="2 3">DSM 43173</strain>
    </source>
</reference>
<dbReference type="InterPro" id="IPR033753">
    <property type="entry name" value="GCV_H/Fam206"/>
</dbReference>
<accession>A0ABR9M709</accession>
<evidence type="ECO:0000256" key="1">
    <source>
        <dbReference type="ARBA" id="ARBA00022823"/>
    </source>
</evidence>
<gene>
    <name evidence="2" type="ORF">H4W80_006952</name>
</gene>
<evidence type="ECO:0000313" key="3">
    <source>
        <dbReference type="Proteomes" id="UP000633509"/>
    </source>
</evidence>
<dbReference type="Pfam" id="PF01597">
    <property type="entry name" value="GCV_H"/>
    <property type="match status" value="1"/>
</dbReference>
<dbReference type="RefSeq" id="WP_192788868.1">
    <property type="nucleotide sequence ID" value="NZ_JADBEK010000001.1"/>
</dbReference>
<dbReference type="PANTHER" id="PTHR11715:SF3">
    <property type="entry name" value="GLYCINE CLEAVAGE SYSTEM H PROTEIN-RELATED"/>
    <property type="match status" value="1"/>
</dbReference>
<proteinExistence type="predicted"/>
<dbReference type="Proteomes" id="UP000633509">
    <property type="component" value="Unassembled WGS sequence"/>
</dbReference>
<name>A0ABR9M709_9ACTN</name>
<protein>
    <submittedName>
        <fullName evidence="2">Glycine cleavage system H protein</fullName>
    </submittedName>
</protein>
<dbReference type="Gene3D" id="2.40.50.100">
    <property type="match status" value="1"/>
</dbReference>
<comment type="caution">
    <text evidence="2">The sequence shown here is derived from an EMBL/GenBank/DDBJ whole genome shotgun (WGS) entry which is preliminary data.</text>
</comment>
<evidence type="ECO:0000313" key="2">
    <source>
        <dbReference type="EMBL" id="MBE1588694.1"/>
    </source>
</evidence>
<dbReference type="CDD" id="cd06848">
    <property type="entry name" value="GCS_H"/>
    <property type="match status" value="1"/>
</dbReference>
<dbReference type="SUPFAM" id="SSF51230">
    <property type="entry name" value="Single hybrid motif"/>
    <property type="match status" value="1"/>
</dbReference>
<keyword evidence="1" id="KW-0450">Lipoyl</keyword>
<dbReference type="PANTHER" id="PTHR11715">
    <property type="entry name" value="GLYCINE CLEAVAGE SYSTEM H PROTEIN"/>
    <property type="match status" value="1"/>
</dbReference>
<keyword evidence="3" id="KW-1185">Reference proteome</keyword>
<dbReference type="InterPro" id="IPR011053">
    <property type="entry name" value="Single_hybrid_motif"/>
</dbReference>